<dbReference type="AlphaFoldDB" id="A0A3G8ZD95"/>
<sequence>MQLELDTIDLFGGTISGNGNLYFKGKIKNSWSILYKDLTNVETTDFFLIIKPFDDAMVHQLYFFRNLKEAMLLFQIKNKSYFKNARIVIAGMKSIPFVKTFLQQKFTENKTLLPRLNFFHSPGNFDLVALYLELLDKGISYQTIQIERKIELNIQYKNIDIQLSHHQISKSKICFLLGINDRKFSVRNHFLSSQIINQNLYW</sequence>
<proteinExistence type="predicted"/>
<evidence type="ECO:0000313" key="1">
    <source>
        <dbReference type="EMBL" id="AZI55188.1"/>
    </source>
</evidence>
<name>A0A3G8ZD95_9FLAO</name>
<organism evidence="1 2">
    <name type="scientific">Epilithonimonas vandammei</name>
    <dbReference type="NCBI Taxonomy" id="2487072"/>
    <lineage>
        <taxon>Bacteria</taxon>
        <taxon>Pseudomonadati</taxon>
        <taxon>Bacteroidota</taxon>
        <taxon>Flavobacteriia</taxon>
        <taxon>Flavobacteriales</taxon>
        <taxon>Weeksellaceae</taxon>
        <taxon>Chryseobacterium group</taxon>
        <taxon>Epilithonimonas</taxon>
    </lineage>
</organism>
<reference evidence="2" key="1">
    <citation type="submission" date="2018-11" db="EMBL/GenBank/DDBJ databases">
        <title>Proposal to divide the Flavobacteriaceae and reorganize its genera based on Amino Acid Identity values calculated from whole genome sequences.</title>
        <authorList>
            <person name="Nicholson A.C."/>
            <person name="Gulvik C.A."/>
            <person name="Whitney A.M."/>
            <person name="Sheth M."/>
            <person name="Batra D."/>
            <person name="Pryor J."/>
            <person name="Bernardet J.-F."/>
            <person name="Hugo C."/>
            <person name="Kampfer P."/>
            <person name="Newman J.D."/>
            <person name="McQuiston J.R."/>
        </authorList>
    </citation>
    <scope>NUCLEOTIDE SEQUENCE [LARGE SCALE GENOMIC DNA]</scope>
    <source>
        <strain evidence="2">H6466</strain>
    </source>
</reference>
<evidence type="ECO:0000313" key="2">
    <source>
        <dbReference type="Proteomes" id="UP000272316"/>
    </source>
</evidence>
<dbReference type="Proteomes" id="UP000272316">
    <property type="component" value="Chromosome"/>
</dbReference>
<dbReference type="EMBL" id="CP034160">
    <property type="protein sequence ID" value="AZI55188.1"/>
    <property type="molecule type" value="Genomic_DNA"/>
</dbReference>
<dbReference type="KEGG" id="eva:EIB75_08005"/>
<gene>
    <name evidence="1" type="ORF">EIB75_08005</name>
</gene>
<protein>
    <submittedName>
        <fullName evidence="1">Uncharacterized protein</fullName>
    </submittedName>
</protein>
<accession>A0A3G8ZD95</accession>
<dbReference type="RefSeq" id="WP_123280576.1">
    <property type="nucleotide sequence ID" value="NZ_CP034160.1"/>
</dbReference>